<proteinExistence type="predicted"/>
<keyword evidence="6" id="KW-1185">Reference proteome</keyword>
<feature type="repeat" description="ANK" evidence="3">
    <location>
        <begin position="134"/>
        <end position="166"/>
    </location>
</feature>
<dbReference type="PROSITE" id="PS50088">
    <property type="entry name" value="ANK_REPEAT"/>
    <property type="match status" value="4"/>
</dbReference>
<name>A0AAW1QD14_9CHLO</name>
<dbReference type="PANTHER" id="PTHR24198">
    <property type="entry name" value="ANKYRIN REPEAT AND PROTEIN KINASE DOMAIN-CONTAINING PROTEIN"/>
    <property type="match status" value="1"/>
</dbReference>
<dbReference type="PANTHER" id="PTHR24198:SF165">
    <property type="entry name" value="ANKYRIN REPEAT-CONTAINING PROTEIN-RELATED"/>
    <property type="match status" value="1"/>
</dbReference>
<feature type="repeat" description="ANK" evidence="3">
    <location>
        <begin position="233"/>
        <end position="265"/>
    </location>
</feature>
<feature type="compositionally biased region" description="Basic residues" evidence="4">
    <location>
        <begin position="367"/>
        <end position="379"/>
    </location>
</feature>
<dbReference type="InterPro" id="IPR036770">
    <property type="entry name" value="Ankyrin_rpt-contain_sf"/>
</dbReference>
<dbReference type="PRINTS" id="PR01415">
    <property type="entry name" value="ANKYRIN"/>
</dbReference>
<accession>A0AAW1QD14</accession>
<evidence type="ECO:0000256" key="4">
    <source>
        <dbReference type="SAM" id="MobiDB-lite"/>
    </source>
</evidence>
<comment type="caution">
    <text evidence="5">The sequence shown here is derived from an EMBL/GenBank/DDBJ whole genome shotgun (WGS) entry which is preliminary data.</text>
</comment>
<feature type="region of interest" description="Disordered" evidence="4">
    <location>
        <begin position="321"/>
        <end position="391"/>
    </location>
</feature>
<dbReference type="AlphaFoldDB" id="A0AAW1QD14"/>
<protein>
    <submittedName>
        <fullName evidence="5">Uncharacterized protein</fullName>
    </submittedName>
</protein>
<dbReference type="SUPFAM" id="SSF48403">
    <property type="entry name" value="Ankyrin repeat"/>
    <property type="match status" value="1"/>
</dbReference>
<dbReference type="PROSITE" id="PS50297">
    <property type="entry name" value="ANK_REP_REGION"/>
    <property type="match status" value="3"/>
</dbReference>
<keyword evidence="1" id="KW-0677">Repeat</keyword>
<evidence type="ECO:0000256" key="2">
    <source>
        <dbReference type="ARBA" id="ARBA00023043"/>
    </source>
</evidence>
<evidence type="ECO:0000313" key="6">
    <source>
        <dbReference type="Proteomes" id="UP001445335"/>
    </source>
</evidence>
<reference evidence="5 6" key="1">
    <citation type="journal article" date="2024" name="Nat. Commun.">
        <title>Phylogenomics reveals the evolutionary origins of lichenization in chlorophyte algae.</title>
        <authorList>
            <person name="Puginier C."/>
            <person name="Libourel C."/>
            <person name="Otte J."/>
            <person name="Skaloud P."/>
            <person name="Haon M."/>
            <person name="Grisel S."/>
            <person name="Petersen M."/>
            <person name="Berrin J.G."/>
            <person name="Delaux P.M."/>
            <person name="Dal Grande F."/>
            <person name="Keller J."/>
        </authorList>
    </citation>
    <scope>NUCLEOTIDE SEQUENCE [LARGE SCALE GENOMIC DNA]</scope>
    <source>
        <strain evidence="5 6">SAG 245.80</strain>
    </source>
</reference>
<evidence type="ECO:0000313" key="5">
    <source>
        <dbReference type="EMBL" id="KAK9819259.1"/>
    </source>
</evidence>
<feature type="repeat" description="ANK" evidence="3">
    <location>
        <begin position="200"/>
        <end position="232"/>
    </location>
</feature>
<dbReference type="EMBL" id="JALJOU010000124">
    <property type="protein sequence ID" value="KAK9819259.1"/>
    <property type="molecule type" value="Genomic_DNA"/>
</dbReference>
<sequence length="391" mass="39875">MRARYRTASWASGRERPVMDGSAAVESGCAGCGALCADAPEPAPQQAGRSDAAAGDWDALLLQPGAALPSAGDLAAALQATSFFIGKPCFGSAGAALAPAPAPHFDIAAFGGFGAWRSAAGAPADANTAAAASAGATALHAAAGSGHLAIVERLLEAGADADAQAQNGATALHHAASCGHVAIAEKLLAAGADADVQNSSGNTALHLAAAKGHVEVLDALVGAGADAGVRSSRGWAAVHSAAAAGQLEAVLRLVAAGAALRGRQELDIMRLLTRKTSYKRTYVEGRLRLAEKERQRAKLRTGAAGVIGSAPSLSRRAREELAAKDKPAPQSEEERAAAEAQANAAMAELLAQEAVEQEAAQEQEQKRRAKKKDKKKRREQRAGKPDARPRR</sequence>
<evidence type="ECO:0000256" key="3">
    <source>
        <dbReference type="PROSITE-ProRule" id="PRU00023"/>
    </source>
</evidence>
<evidence type="ECO:0000256" key="1">
    <source>
        <dbReference type="ARBA" id="ARBA00022737"/>
    </source>
</evidence>
<keyword evidence="2 3" id="KW-0040">ANK repeat</keyword>
<feature type="repeat" description="ANK" evidence="3">
    <location>
        <begin position="167"/>
        <end position="199"/>
    </location>
</feature>
<dbReference type="Pfam" id="PF12796">
    <property type="entry name" value="Ank_2"/>
    <property type="match status" value="1"/>
</dbReference>
<dbReference type="InterPro" id="IPR002110">
    <property type="entry name" value="Ankyrin_rpt"/>
</dbReference>
<gene>
    <name evidence="5" type="ORF">WJX81_005990</name>
</gene>
<dbReference type="SMART" id="SM00248">
    <property type="entry name" value="ANK"/>
    <property type="match status" value="4"/>
</dbReference>
<dbReference type="Proteomes" id="UP001445335">
    <property type="component" value="Unassembled WGS sequence"/>
</dbReference>
<dbReference type="Gene3D" id="1.25.40.20">
    <property type="entry name" value="Ankyrin repeat-containing domain"/>
    <property type="match status" value="2"/>
</dbReference>
<feature type="compositionally biased region" description="Low complexity" evidence="4">
    <location>
        <begin position="338"/>
        <end position="354"/>
    </location>
</feature>
<feature type="compositionally biased region" description="Basic and acidic residues" evidence="4">
    <location>
        <begin position="321"/>
        <end position="337"/>
    </location>
</feature>
<feature type="compositionally biased region" description="Basic and acidic residues" evidence="4">
    <location>
        <begin position="380"/>
        <end position="391"/>
    </location>
</feature>
<organism evidence="5 6">
    <name type="scientific">Elliptochloris bilobata</name>
    <dbReference type="NCBI Taxonomy" id="381761"/>
    <lineage>
        <taxon>Eukaryota</taxon>
        <taxon>Viridiplantae</taxon>
        <taxon>Chlorophyta</taxon>
        <taxon>core chlorophytes</taxon>
        <taxon>Trebouxiophyceae</taxon>
        <taxon>Trebouxiophyceae incertae sedis</taxon>
        <taxon>Elliptochloris clade</taxon>
        <taxon>Elliptochloris</taxon>
    </lineage>
</organism>
<dbReference type="Pfam" id="PF00023">
    <property type="entry name" value="Ank"/>
    <property type="match status" value="1"/>
</dbReference>